<proteinExistence type="predicted"/>
<protein>
    <submittedName>
        <fullName evidence="1">Uncharacterized protein</fullName>
    </submittedName>
</protein>
<reference evidence="1" key="1">
    <citation type="submission" date="2014-09" db="EMBL/GenBank/DDBJ databases">
        <authorList>
            <person name="Magalhaes I.L.F."/>
            <person name="Oliveira U."/>
            <person name="Santos F.R."/>
            <person name="Vidigal T.H.D.A."/>
            <person name="Brescovit A.D."/>
            <person name="Santos A.J."/>
        </authorList>
    </citation>
    <scope>NUCLEOTIDE SEQUENCE</scope>
    <source>
        <tissue evidence="1">Shoot tissue taken approximately 20 cm above the soil surface</tissue>
    </source>
</reference>
<sequence>MLFWASKFTTRTTLHVQNYMILSLKKLHNTSALLVKSPLDIIIEQLVQASPKERKRRTIEEQVPNHYLRFTF</sequence>
<organism evidence="1">
    <name type="scientific">Arundo donax</name>
    <name type="common">Giant reed</name>
    <name type="synonym">Donax arundinaceus</name>
    <dbReference type="NCBI Taxonomy" id="35708"/>
    <lineage>
        <taxon>Eukaryota</taxon>
        <taxon>Viridiplantae</taxon>
        <taxon>Streptophyta</taxon>
        <taxon>Embryophyta</taxon>
        <taxon>Tracheophyta</taxon>
        <taxon>Spermatophyta</taxon>
        <taxon>Magnoliopsida</taxon>
        <taxon>Liliopsida</taxon>
        <taxon>Poales</taxon>
        <taxon>Poaceae</taxon>
        <taxon>PACMAD clade</taxon>
        <taxon>Arundinoideae</taxon>
        <taxon>Arundineae</taxon>
        <taxon>Arundo</taxon>
    </lineage>
</organism>
<dbReference type="AlphaFoldDB" id="A0A0A9A2G3"/>
<accession>A0A0A9A2G3</accession>
<dbReference type="EMBL" id="GBRH01254710">
    <property type="protein sequence ID" value="JAD43185.1"/>
    <property type="molecule type" value="Transcribed_RNA"/>
</dbReference>
<reference evidence="1" key="2">
    <citation type="journal article" date="2015" name="Data Brief">
        <title>Shoot transcriptome of the giant reed, Arundo donax.</title>
        <authorList>
            <person name="Barrero R.A."/>
            <person name="Guerrero F.D."/>
            <person name="Moolhuijzen P."/>
            <person name="Goolsby J.A."/>
            <person name="Tidwell J."/>
            <person name="Bellgard S.E."/>
            <person name="Bellgard M.I."/>
        </authorList>
    </citation>
    <scope>NUCLEOTIDE SEQUENCE</scope>
    <source>
        <tissue evidence="1">Shoot tissue taken approximately 20 cm above the soil surface</tissue>
    </source>
</reference>
<evidence type="ECO:0000313" key="1">
    <source>
        <dbReference type="EMBL" id="JAD43185.1"/>
    </source>
</evidence>
<name>A0A0A9A2G3_ARUDO</name>